<evidence type="ECO:0000313" key="3">
    <source>
        <dbReference type="Proteomes" id="UP001595476"/>
    </source>
</evidence>
<dbReference type="InterPro" id="IPR058510">
    <property type="entry name" value="DUF8197"/>
</dbReference>
<reference evidence="3" key="1">
    <citation type="journal article" date="2019" name="Int. J. Syst. Evol. Microbiol.">
        <title>The Global Catalogue of Microorganisms (GCM) 10K type strain sequencing project: providing services to taxonomists for standard genome sequencing and annotation.</title>
        <authorList>
            <consortium name="The Broad Institute Genomics Platform"/>
            <consortium name="The Broad Institute Genome Sequencing Center for Infectious Disease"/>
            <person name="Wu L."/>
            <person name="Ma J."/>
        </authorList>
    </citation>
    <scope>NUCLEOTIDE SEQUENCE [LARGE SCALE GENOMIC DNA]</scope>
    <source>
        <strain evidence="3">KCTC 52438</strain>
    </source>
</reference>
<dbReference type="EMBL" id="JBHRSZ010000002">
    <property type="protein sequence ID" value="MFC3150684.1"/>
    <property type="molecule type" value="Genomic_DNA"/>
</dbReference>
<comment type="caution">
    <text evidence="2">The sequence shown here is derived from an EMBL/GenBank/DDBJ whole genome shotgun (WGS) entry which is preliminary data.</text>
</comment>
<dbReference type="Pfam" id="PF26620">
    <property type="entry name" value="DUF8197"/>
    <property type="match status" value="1"/>
</dbReference>
<dbReference type="InterPro" id="IPR058059">
    <property type="entry name" value="PA3496-like"/>
</dbReference>
<feature type="compositionally biased region" description="Basic residues" evidence="1">
    <location>
        <begin position="22"/>
        <end position="31"/>
    </location>
</feature>
<name>A0ABV7HDB1_9GAMM</name>
<sequence>MGAAEELYIEEYNTKSDDTKEKGRRGRKNTAAKRLAARRNIEAYQEEKQLTKDLEEFWFDEL</sequence>
<protein>
    <submittedName>
        <fullName evidence="2">PA3496 family putative envelope integrity protein</fullName>
    </submittedName>
</protein>
<accession>A0ABV7HDB1</accession>
<evidence type="ECO:0000256" key="1">
    <source>
        <dbReference type="SAM" id="MobiDB-lite"/>
    </source>
</evidence>
<dbReference type="RefSeq" id="WP_386717936.1">
    <property type="nucleotide sequence ID" value="NZ_JBHRSZ010000002.1"/>
</dbReference>
<keyword evidence="3" id="KW-1185">Reference proteome</keyword>
<feature type="region of interest" description="Disordered" evidence="1">
    <location>
        <begin position="1"/>
        <end position="31"/>
    </location>
</feature>
<dbReference type="Proteomes" id="UP001595476">
    <property type="component" value="Unassembled WGS sequence"/>
</dbReference>
<evidence type="ECO:0000313" key="2">
    <source>
        <dbReference type="EMBL" id="MFC3150684.1"/>
    </source>
</evidence>
<organism evidence="2 3">
    <name type="scientific">Litoribrevibacter euphylliae</name>
    <dbReference type="NCBI Taxonomy" id="1834034"/>
    <lineage>
        <taxon>Bacteria</taxon>
        <taxon>Pseudomonadati</taxon>
        <taxon>Pseudomonadota</taxon>
        <taxon>Gammaproteobacteria</taxon>
        <taxon>Oceanospirillales</taxon>
        <taxon>Oceanospirillaceae</taxon>
        <taxon>Litoribrevibacter</taxon>
    </lineage>
</organism>
<gene>
    <name evidence="2" type="ORF">ACFOEK_06580</name>
</gene>
<feature type="compositionally biased region" description="Basic and acidic residues" evidence="1">
    <location>
        <begin position="12"/>
        <end position="21"/>
    </location>
</feature>
<dbReference type="NCBIfam" id="NF046101">
    <property type="entry name" value="PA3496_fam"/>
    <property type="match status" value="1"/>
</dbReference>
<proteinExistence type="predicted"/>